<evidence type="ECO:0000313" key="2">
    <source>
        <dbReference type="EMBL" id="ORX45536.1"/>
    </source>
</evidence>
<reference evidence="2 3" key="1">
    <citation type="submission" date="2016-07" db="EMBL/GenBank/DDBJ databases">
        <title>Pervasive Adenine N6-methylation of Active Genes in Fungi.</title>
        <authorList>
            <consortium name="DOE Joint Genome Institute"/>
            <person name="Mondo S.J."/>
            <person name="Dannebaum R.O."/>
            <person name="Kuo R.C."/>
            <person name="Labutti K."/>
            <person name="Haridas S."/>
            <person name="Kuo A."/>
            <person name="Salamov A."/>
            <person name="Ahrendt S.R."/>
            <person name="Lipzen A."/>
            <person name="Sullivan W."/>
            <person name="Andreopoulos W.B."/>
            <person name="Clum A."/>
            <person name="Lindquist E."/>
            <person name="Daum C."/>
            <person name="Ramamoorthy G.K."/>
            <person name="Gryganskyi A."/>
            <person name="Culley D."/>
            <person name="Magnuson J.K."/>
            <person name="James T.Y."/>
            <person name="O'Malley M.A."/>
            <person name="Stajich J.E."/>
            <person name="Spatafora J.W."/>
            <person name="Visel A."/>
            <person name="Grigoriev I.V."/>
        </authorList>
    </citation>
    <scope>NUCLEOTIDE SEQUENCE [LARGE SCALE GENOMIC DNA]</scope>
    <source>
        <strain evidence="2 3">NRRL 3301</strain>
    </source>
</reference>
<dbReference type="InterPro" id="IPR029021">
    <property type="entry name" value="Prot-tyrosine_phosphatase-like"/>
</dbReference>
<sequence length="129" mass="15390">MIPPFRFAMVEENLYRGGYPKPRNYRFLKRLRLKTILSLIPEQAAHDLQQFCKEEAIHMLRLKVDRMKEDNITLTYNKTLMAIHIIIDPTNHPIYVHCLDGADVTGLIMACLRRLQRWEQKYAMLEFTR</sequence>
<comment type="caution">
    <text evidence="2">The sequence shown here is derived from an EMBL/GenBank/DDBJ whole genome shotgun (WGS) entry which is preliminary data.</text>
</comment>
<dbReference type="PANTHER" id="PTHR31126:SF14">
    <property type="entry name" value="TYROSINE-PROTEIN PHOSPHATASE OCA6-RELATED"/>
    <property type="match status" value="1"/>
</dbReference>
<evidence type="ECO:0000256" key="1">
    <source>
        <dbReference type="ARBA" id="ARBA00022801"/>
    </source>
</evidence>
<dbReference type="EMBL" id="MCGT01000042">
    <property type="protein sequence ID" value="ORX45536.1"/>
    <property type="molecule type" value="Genomic_DNA"/>
</dbReference>
<keyword evidence="1" id="KW-0378">Hydrolase</keyword>
<dbReference type="STRING" id="101127.A0A1X2G5H9"/>
<dbReference type="InterPro" id="IPR020428">
    <property type="entry name" value="PFA-DSPs"/>
</dbReference>
<gene>
    <name evidence="2" type="ORF">DM01DRAFT_1294483</name>
</gene>
<dbReference type="PANTHER" id="PTHR31126">
    <property type="entry name" value="TYROSINE-PROTEIN PHOSPHATASE"/>
    <property type="match status" value="1"/>
</dbReference>
<dbReference type="OrthoDB" id="6375174at2759"/>
<dbReference type="InterPro" id="IPR004861">
    <property type="entry name" value="Siw14-like"/>
</dbReference>
<proteinExistence type="predicted"/>
<dbReference type="Proteomes" id="UP000242146">
    <property type="component" value="Unassembled WGS sequence"/>
</dbReference>
<evidence type="ECO:0000313" key="3">
    <source>
        <dbReference type="Proteomes" id="UP000242146"/>
    </source>
</evidence>
<dbReference type="Gene3D" id="3.90.190.10">
    <property type="entry name" value="Protein tyrosine phosphatase superfamily"/>
    <property type="match status" value="1"/>
</dbReference>
<dbReference type="PRINTS" id="PR01911">
    <property type="entry name" value="PFDSPHPHTASE"/>
</dbReference>
<name>A0A1X2G5H9_9FUNG</name>
<organism evidence="2 3">
    <name type="scientific">Hesseltinella vesiculosa</name>
    <dbReference type="NCBI Taxonomy" id="101127"/>
    <lineage>
        <taxon>Eukaryota</taxon>
        <taxon>Fungi</taxon>
        <taxon>Fungi incertae sedis</taxon>
        <taxon>Mucoromycota</taxon>
        <taxon>Mucoromycotina</taxon>
        <taxon>Mucoromycetes</taxon>
        <taxon>Mucorales</taxon>
        <taxon>Cunninghamellaceae</taxon>
        <taxon>Hesseltinella</taxon>
    </lineage>
</organism>
<dbReference type="Pfam" id="PF03162">
    <property type="entry name" value="Y_phosphatase2"/>
    <property type="match status" value="1"/>
</dbReference>
<dbReference type="GO" id="GO:0016791">
    <property type="term" value="F:phosphatase activity"/>
    <property type="evidence" value="ECO:0007669"/>
    <property type="project" value="InterPro"/>
</dbReference>
<keyword evidence="3" id="KW-1185">Reference proteome</keyword>
<dbReference type="AlphaFoldDB" id="A0A1X2G5H9"/>
<dbReference type="SUPFAM" id="SSF52799">
    <property type="entry name" value="(Phosphotyrosine protein) phosphatases II"/>
    <property type="match status" value="1"/>
</dbReference>
<dbReference type="FunFam" id="3.90.190.10:FF:000084">
    <property type="entry name" value="Tyrosine phospatase-like protein"/>
    <property type="match status" value="1"/>
</dbReference>
<accession>A0A1X2G5H9</accession>
<protein>
    <submittedName>
        <fullName evidence="2">Protein-tyrosine phosphatase</fullName>
    </submittedName>
</protein>